<keyword evidence="10" id="KW-1185">Reference proteome</keyword>
<comment type="caution">
    <text evidence="9">The sequence shown here is derived from an EMBL/GenBank/DDBJ whole genome shotgun (WGS) entry which is preliminary data.</text>
</comment>
<evidence type="ECO:0000256" key="5">
    <source>
        <dbReference type="ARBA" id="ARBA00023235"/>
    </source>
</evidence>
<evidence type="ECO:0000256" key="1">
    <source>
        <dbReference type="ARBA" id="ARBA00000971"/>
    </source>
</evidence>
<dbReference type="InterPro" id="IPR027304">
    <property type="entry name" value="Trigger_fact/SurA_dom_sf"/>
</dbReference>
<feature type="region of interest" description="Disordered" evidence="7">
    <location>
        <begin position="599"/>
        <end position="622"/>
    </location>
</feature>
<evidence type="ECO:0000256" key="2">
    <source>
        <dbReference type="ARBA" id="ARBA00013194"/>
    </source>
</evidence>
<dbReference type="EC" id="5.2.1.8" evidence="2"/>
<organism evidence="9 10">
    <name type="scientific">Deinococcus taklimakanensis</name>
    <dbReference type="NCBI Taxonomy" id="536443"/>
    <lineage>
        <taxon>Bacteria</taxon>
        <taxon>Thermotogati</taxon>
        <taxon>Deinococcota</taxon>
        <taxon>Deinococci</taxon>
        <taxon>Deinococcales</taxon>
        <taxon>Deinococcaceae</taxon>
        <taxon>Deinococcus</taxon>
    </lineage>
</organism>
<dbReference type="SUPFAM" id="SSF54534">
    <property type="entry name" value="FKBP-like"/>
    <property type="match status" value="1"/>
</dbReference>
<reference evidence="10" key="1">
    <citation type="journal article" date="2019" name="Int. J. Syst. Evol. Microbiol.">
        <title>The Global Catalogue of Microorganisms (GCM) 10K type strain sequencing project: providing services to taxonomists for standard genome sequencing and annotation.</title>
        <authorList>
            <consortium name="The Broad Institute Genomics Platform"/>
            <consortium name="The Broad Institute Genome Sequencing Center for Infectious Disease"/>
            <person name="Wu L."/>
            <person name="Ma J."/>
        </authorList>
    </citation>
    <scope>NUCLEOTIDE SEQUENCE [LARGE SCALE GENOMIC DNA]</scope>
    <source>
        <strain evidence="10">KCTC 33842</strain>
    </source>
</reference>
<dbReference type="RefSeq" id="WP_386846288.1">
    <property type="nucleotide sequence ID" value="NZ_JBHUMK010000055.1"/>
</dbReference>
<dbReference type="PROSITE" id="PS50198">
    <property type="entry name" value="PPIC_PPIASE_2"/>
    <property type="match status" value="1"/>
</dbReference>
<evidence type="ECO:0000256" key="3">
    <source>
        <dbReference type="ARBA" id="ARBA00022729"/>
    </source>
</evidence>
<dbReference type="SUPFAM" id="SSF109998">
    <property type="entry name" value="Triger factor/SurA peptide-binding domain-like"/>
    <property type="match status" value="2"/>
</dbReference>
<dbReference type="Gene3D" id="3.10.50.40">
    <property type="match status" value="1"/>
</dbReference>
<feature type="domain" description="PpiC" evidence="8">
    <location>
        <begin position="182"/>
        <end position="278"/>
    </location>
</feature>
<dbReference type="InterPro" id="IPR000297">
    <property type="entry name" value="PPIase_PpiC"/>
</dbReference>
<proteinExistence type="predicted"/>
<name>A0ABW5P5H0_9DEIO</name>
<evidence type="ECO:0000259" key="8">
    <source>
        <dbReference type="PROSITE" id="PS50198"/>
    </source>
</evidence>
<keyword evidence="4 6" id="KW-0697">Rotamase</keyword>
<evidence type="ECO:0000313" key="9">
    <source>
        <dbReference type="EMBL" id="MFD2610255.1"/>
    </source>
</evidence>
<evidence type="ECO:0000256" key="7">
    <source>
        <dbReference type="SAM" id="MobiDB-lite"/>
    </source>
</evidence>
<dbReference type="PANTHER" id="PTHR47245:SF1">
    <property type="entry name" value="FOLDASE PROTEIN PRSA"/>
    <property type="match status" value="1"/>
</dbReference>
<dbReference type="InterPro" id="IPR050245">
    <property type="entry name" value="PrsA_foldase"/>
</dbReference>
<evidence type="ECO:0000313" key="10">
    <source>
        <dbReference type="Proteomes" id="UP001597475"/>
    </source>
</evidence>
<dbReference type="InterPro" id="IPR046357">
    <property type="entry name" value="PPIase_dom_sf"/>
</dbReference>
<dbReference type="Proteomes" id="UP001597475">
    <property type="component" value="Unassembled WGS sequence"/>
</dbReference>
<keyword evidence="3" id="KW-0732">Signal</keyword>
<feature type="compositionally biased region" description="Pro residues" evidence="7">
    <location>
        <begin position="606"/>
        <end position="616"/>
    </location>
</feature>
<evidence type="ECO:0000256" key="6">
    <source>
        <dbReference type="PROSITE-ProRule" id="PRU00278"/>
    </source>
</evidence>
<sequence length="622" mass="66059">MKNKKLVNAALLGISALLVVGMAYQFTPALGDLFGKKDQGTPALTVNGQTVTAEELEAMKSGNPLLAGTDGGVLADDFKLFMVDQQTRQKLVSQAAGDIQVSREDVNAEVKKVREANQLTDNKAWTDALQGVGLTDANFRQQKRDELAVNRKVEQIKAAAPKATDAEIEQYYALNPDKYQSEARIVGRQIVTKDAAKAKSLLAQIRAGADFAALASANSEENKDRGGALGPLENGQPRPVAAVALPSDVAQAAFALTSGGVTDVINAAGKYHIVKVERYLPAALKPLAEVRSEVTTAVNEQKKEAAVERWLDGLERTARVEVKDPAWKTQDPTVATVAGEKIPYSAVVSQVVTQLSGNQQLSMMMSQMSPDESAQFVNAQIKPTLVEQLISGYAAPKIAQKLGLNLTGTRQEQLAALNAYGARNVKVSDADIQTFYKSNITQFQTPASATVSQASFKDQNQAAAFRTDWNGQGDFVAAATRAGGTVSENGNVTGDDAAKQTLGEDLYAALFGSKDLRPAGEGSLTRVVKSGERYVVAYLTDLKAAATQPLNVVRPQIQSQLLESKKGEASIAFMEQQVAALKPVNNLQAVLDAQAKRVAAATPKATPTPTPAPATPATPATE</sequence>
<gene>
    <name evidence="9" type="ORF">ACFSR9_12525</name>
</gene>
<dbReference type="Gene3D" id="1.10.4030.10">
    <property type="entry name" value="Porin chaperone SurA, peptide-binding domain"/>
    <property type="match status" value="1"/>
</dbReference>
<comment type="catalytic activity">
    <reaction evidence="1">
        <text>[protein]-peptidylproline (omega=180) = [protein]-peptidylproline (omega=0)</text>
        <dbReference type="Rhea" id="RHEA:16237"/>
        <dbReference type="Rhea" id="RHEA-COMP:10747"/>
        <dbReference type="Rhea" id="RHEA-COMP:10748"/>
        <dbReference type="ChEBI" id="CHEBI:83833"/>
        <dbReference type="ChEBI" id="CHEBI:83834"/>
        <dbReference type="EC" id="5.2.1.8"/>
    </reaction>
</comment>
<dbReference type="Pfam" id="PF13624">
    <property type="entry name" value="SurA_N_3"/>
    <property type="match status" value="1"/>
</dbReference>
<accession>A0ABW5P5H0</accession>
<dbReference type="Pfam" id="PF13145">
    <property type="entry name" value="Rotamase_2"/>
    <property type="match status" value="2"/>
</dbReference>
<dbReference type="GO" id="GO:0016853">
    <property type="term" value="F:isomerase activity"/>
    <property type="evidence" value="ECO:0007669"/>
    <property type="project" value="UniProtKB-KW"/>
</dbReference>
<keyword evidence="5 6" id="KW-0413">Isomerase</keyword>
<protein>
    <recommendedName>
        <fullName evidence="2">peptidylprolyl isomerase</fullName>
        <ecNumber evidence="2">5.2.1.8</ecNumber>
    </recommendedName>
</protein>
<dbReference type="PANTHER" id="PTHR47245">
    <property type="entry name" value="PEPTIDYLPROLYL ISOMERASE"/>
    <property type="match status" value="1"/>
</dbReference>
<evidence type="ECO:0000256" key="4">
    <source>
        <dbReference type="ARBA" id="ARBA00023110"/>
    </source>
</evidence>
<dbReference type="EMBL" id="JBHUMK010000055">
    <property type="protein sequence ID" value="MFD2610255.1"/>
    <property type="molecule type" value="Genomic_DNA"/>
</dbReference>